<keyword evidence="4 6" id="KW-0720">Serine protease</keyword>
<evidence type="ECO:0000313" key="10">
    <source>
        <dbReference type="Proteomes" id="UP000003160"/>
    </source>
</evidence>
<keyword evidence="10" id="KW-1185">Reference proteome</keyword>
<gene>
    <name evidence="9" type="ORF">HMPREF0645_0517</name>
</gene>
<sequence length="705" mass="77812">MIRFLLVFIIFLLVGQADAQRPALRKMSPFVRAACYAAQQHDGQDGTYPTRATAGRGQSMIAFVKLTSDAERVLRQYGCKMLARYGGLCVAEIPLSQLPSLSLDSHVRRIEAGPCSTAQMDTTGIIVKAVQVNEGLNLPRGYSGKDVVVGVQDIGFDLTHPNFYSADMSQYRIKAMWDQLSVDTLQSELPVGRDYVGRDALLRVGCPRDGKLQTHGTHTTGIAAGSGAEGDGRKSPYRGIAYDCDICLVCNATSDDRELIDPKDYYKYTYALDALGFKYIFDYADRVGKPCVINFSEGSTQDFHGYDNLYYEMLDSLVGPGHILVSSAGNDGEHITHIKKTPSQDKAGIFVGTPNPGLQPVIATTKTTGNFTMQIRLYVDVNNPFLKEIRMDEVLASQDSTYIDSVTLGSSTFRFEAMAYRSSYNPNDLICDWIIPVTDTKKSKTVNTSVCLTQSDADVEMFRSSGYFWPFNLDPSLHDGDNTYSVLSPGSAPSVICVGATAFRTGFVNYLGETKVYNKGVNGVRTPFSAVGPTWDGRTKPDVMAPGQNINSSYSSFYIDNHSDDGMALTNDIRHFDYNGRTYAWSSNGGTSMAAPVVTGVIALWLEADPTLTMHDCLDIFDRTCRRYDTTLSYPNNRYGYGEIDAYEGLKLVLERKTAGVKTIETTGKRDDRIYAIDGRYMGIDVAKLPPGLYIRQGRKFVVRH</sequence>
<dbReference type="Proteomes" id="UP000003160">
    <property type="component" value="Unassembled WGS sequence"/>
</dbReference>
<feature type="active site" description="Charge relay system" evidence="5 6">
    <location>
        <position position="592"/>
    </location>
</feature>
<feature type="compositionally biased region" description="Low complexity" evidence="7">
    <location>
        <begin position="214"/>
        <end position="226"/>
    </location>
</feature>
<evidence type="ECO:0000256" key="3">
    <source>
        <dbReference type="ARBA" id="ARBA00022801"/>
    </source>
</evidence>
<dbReference type="EMBL" id="ACKS01000024">
    <property type="protein sequence ID" value="EFA45080.1"/>
    <property type="molecule type" value="Genomic_DNA"/>
</dbReference>
<dbReference type="SUPFAM" id="SSF52743">
    <property type="entry name" value="Subtilisin-like"/>
    <property type="match status" value="1"/>
</dbReference>
<evidence type="ECO:0000256" key="6">
    <source>
        <dbReference type="PROSITE-ProRule" id="PRU01240"/>
    </source>
</evidence>
<keyword evidence="3 6" id="KW-0378">Hydrolase</keyword>
<feature type="region of interest" description="Disordered" evidence="7">
    <location>
        <begin position="213"/>
        <end position="232"/>
    </location>
</feature>
<dbReference type="InterPro" id="IPR023828">
    <property type="entry name" value="Peptidase_S8_Ser-AS"/>
</dbReference>
<evidence type="ECO:0000256" key="4">
    <source>
        <dbReference type="ARBA" id="ARBA00022825"/>
    </source>
</evidence>
<dbReference type="InterPro" id="IPR036852">
    <property type="entry name" value="Peptidase_S8/S53_dom_sf"/>
</dbReference>
<keyword evidence="2 6" id="KW-0645">Protease</keyword>
<dbReference type="InterPro" id="IPR015500">
    <property type="entry name" value="Peptidase_S8_subtilisin-rel"/>
</dbReference>
<evidence type="ECO:0000313" key="9">
    <source>
        <dbReference type="EMBL" id="EFA45080.1"/>
    </source>
</evidence>
<dbReference type="PROSITE" id="PS51892">
    <property type="entry name" value="SUBTILASE"/>
    <property type="match status" value="1"/>
</dbReference>
<organism evidence="9 10">
    <name type="scientific">Hallella bergensis DSM 17361</name>
    <dbReference type="NCBI Taxonomy" id="585502"/>
    <lineage>
        <taxon>Bacteria</taxon>
        <taxon>Pseudomonadati</taxon>
        <taxon>Bacteroidota</taxon>
        <taxon>Bacteroidia</taxon>
        <taxon>Bacteroidales</taxon>
        <taxon>Prevotellaceae</taxon>
        <taxon>Hallella</taxon>
    </lineage>
</organism>
<evidence type="ECO:0000259" key="8">
    <source>
        <dbReference type="Pfam" id="PF00082"/>
    </source>
</evidence>
<accession>D1PU82</accession>
<evidence type="ECO:0000256" key="7">
    <source>
        <dbReference type="SAM" id="MobiDB-lite"/>
    </source>
</evidence>
<dbReference type="InterPro" id="IPR000209">
    <property type="entry name" value="Peptidase_S8/S53_dom"/>
</dbReference>
<dbReference type="RefSeq" id="WP_007174865.1">
    <property type="nucleotide sequence ID" value="NZ_GG704782.1"/>
</dbReference>
<dbReference type="HOGENOM" id="CLU_020737_0_0_10"/>
<dbReference type="GO" id="GO:0006508">
    <property type="term" value="P:proteolysis"/>
    <property type="evidence" value="ECO:0007669"/>
    <property type="project" value="UniProtKB-KW"/>
</dbReference>
<evidence type="ECO:0000256" key="1">
    <source>
        <dbReference type="ARBA" id="ARBA00011073"/>
    </source>
</evidence>
<feature type="active site" description="Charge relay system" evidence="5 6">
    <location>
        <position position="215"/>
    </location>
</feature>
<dbReference type="eggNOG" id="COG1404">
    <property type="taxonomic scope" value="Bacteria"/>
</dbReference>
<dbReference type="PRINTS" id="PR00723">
    <property type="entry name" value="SUBTILISIN"/>
</dbReference>
<dbReference type="PROSITE" id="PS00138">
    <property type="entry name" value="SUBTILASE_SER"/>
    <property type="match status" value="1"/>
</dbReference>
<dbReference type="Gene3D" id="3.40.50.200">
    <property type="entry name" value="Peptidase S8/S53 domain"/>
    <property type="match status" value="2"/>
</dbReference>
<protein>
    <submittedName>
        <fullName evidence="9">Peptidase, S8/S53 family</fullName>
        <ecNumber evidence="9">3.4.21.-</ecNumber>
    </submittedName>
</protein>
<reference evidence="9 10" key="1">
    <citation type="submission" date="2009-10" db="EMBL/GenBank/DDBJ databases">
        <authorList>
            <person name="Qin X."/>
            <person name="Bachman B."/>
            <person name="Battles P."/>
            <person name="Bell A."/>
            <person name="Bess C."/>
            <person name="Bickham C."/>
            <person name="Chaboub L."/>
            <person name="Chen D."/>
            <person name="Coyle M."/>
            <person name="Deiros D.R."/>
            <person name="Dinh H."/>
            <person name="Forbes L."/>
            <person name="Fowler G."/>
            <person name="Francisco L."/>
            <person name="Fu Q."/>
            <person name="Gubbala S."/>
            <person name="Hale W."/>
            <person name="Han Y."/>
            <person name="Hemphill L."/>
            <person name="Highlander S.K."/>
            <person name="Hirani K."/>
            <person name="Hogues M."/>
            <person name="Jackson L."/>
            <person name="Jakkamsetti A."/>
            <person name="Javaid M."/>
            <person name="Jiang H."/>
            <person name="Korchina V."/>
            <person name="Kovar C."/>
            <person name="Lara F."/>
            <person name="Lee S."/>
            <person name="Mata R."/>
            <person name="Mathew T."/>
            <person name="Moen C."/>
            <person name="Morales K."/>
            <person name="Munidasa M."/>
            <person name="Nazareth L."/>
            <person name="Ngo R."/>
            <person name="Nguyen L."/>
            <person name="Okwuonu G."/>
            <person name="Ongeri F."/>
            <person name="Patil S."/>
            <person name="Petrosino J."/>
            <person name="Pham C."/>
            <person name="Pham P."/>
            <person name="Pu L.-L."/>
            <person name="Puazo M."/>
            <person name="Raj R."/>
            <person name="Reid J."/>
            <person name="Rouhana J."/>
            <person name="Saada N."/>
            <person name="Shang Y."/>
            <person name="Simmons D."/>
            <person name="Thornton R."/>
            <person name="Warren J."/>
            <person name="Weissenberger G."/>
            <person name="Zhang J."/>
            <person name="Zhang L."/>
            <person name="Zhou C."/>
            <person name="Zhu D."/>
            <person name="Muzny D."/>
            <person name="Worley K."/>
            <person name="Gibbs R."/>
        </authorList>
    </citation>
    <scope>NUCLEOTIDE SEQUENCE [LARGE SCALE GENOMIC DNA]</scope>
    <source>
        <strain evidence="9 10">DSM 17361</strain>
    </source>
</reference>
<feature type="active site" description="Charge relay system" evidence="5 6">
    <location>
        <position position="153"/>
    </location>
</feature>
<dbReference type="OrthoDB" id="1489355at2"/>
<feature type="domain" description="Peptidase S8/S53" evidence="8">
    <location>
        <begin position="144"/>
        <end position="642"/>
    </location>
</feature>
<comment type="caution">
    <text evidence="9">The sequence shown here is derived from an EMBL/GenBank/DDBJ whole genome shotgun (WGS) entry which is preliminary data.</text>
</comment>
<evidence type="ECO:0000256" key="5">
    <source>
        <dbReference type="PIRSR" id="PIRSR615500-1"/>
    </source>
</evidence>
<dbReference type="InterPro" id="IPR051048">
    <property type="entry name" value="Peptidase_S8/S53_subtilisin"/>
</dbReference>
<evidence type="ECO:0000256" key="2">
    <source>
        <dbReference type="ARBA" id="ARBA00022670"/>
    </source>
</evidence>
<dbReference type="PANTHER" id="PTHR43399">
    <property type="entry name" value="SUBTILISIN-RELATED"/>
    <property type="match status" value="1"/>
</dbReference>
<dbReference type="Pfam" id="PF00082">
    <property type="entry name" value="Peptidase_S8"/>
    <property type="match status" value="1"/>
</dbReference>
<dbReference type="AlphaFoldDB" id="D1PU82"/>
<name>D1PU82_9BACT</name>
<dbReference type="PANTHER" id="PTHR43399:SF4">
    <property type="entry name" value="CELL WALL-ASSOCIATED PROTEASE"/>
    <property type="match status" value="1"/>
</dbReference>
<comment type="similarity">
    <text evidence="1 6">Belongs to the peptidase S8 family.</text>
</comment>
<dbReference type="GO" id="GO:0004252">
    <property type="term" value="F:serine-type endopeptidase activity"/>
    <property type="evidence" value="ECO:0007669"/>
    <property type="project" value="UniProtKB-UniRule"/>
</dbReference>
<dbReference type="EC" id="3.4.21.-" evidence="9"/>
<proteinExistence type="inferred from homology"/>